<sequence length="239" mass="27319">MTKNKITKQCTDYSRTKKSIAPQSCHLTLLNCCKKYGIAPRLCNLMRKCHSDTVNQILYHVSIQKSDNSYETERHKLFKSIDLKSRLSKDVGRVPTLDDYQKLQSLNDPKSQRFGDLINKRHDNKLLGYGIIGQGKTKPTRANFDGSDLPVSVVTMLPRSDDVRHMTDESLAPFHWNRRGLPRKQRQHERSSKGKRQLVKRNPPSSSVGTDLRISSPNTFTRNVSKPNNTDLDKLCQAL</sequence>
<feature type="compositionally biased region" description="Basic residues" evidence="1">
    <location>
        <begin position="177"/>
        <end position="199"/>
    </location>
</feature>
<dbReference type="AlphaFoldDB" id="A0A3S5BDZ8"/>
<accession>A0A3S5BDZ8</accession>
<feature type="compositionally biased region" description="Polar residues" evidence="1">
    <location>
        <begin position="203"/>
        <end position="226"/>
    </location>
</feature>
<dbReference type="EMBL" id="CAAALY010271488">
    <property type="protein sequence ID" value="VEL41885.1"/>
    <property type="molecule type" value="Genomic_DNA"/>
</dbReference>
<dbReference type="Proteomes" id="UP000784294">
    <property type="component" value="Unassembled WGS sequence"/>
</dbReference>
<protein>
    <submittedName>
        <fullName evidence="2">Uncharacterized protein</fullName>
    </submittedName>
</protein>
<comment type="caution">
    <text evidence="2">The sequence shown here is derived from an EMBL/GenBank/DDBJ whole genome shotgun (WGS) entry which is preliminary data.</text>
</comment>
<evidence type="ECO:0000313" key="2">
    <source>
        <dbReference type="EMBL" id="VEL41885.1"/>
    </source>
</evidence>
<feature type="non-terminal residue" evidence="2">
    <location>
        <position position="1"/>
    </location>
</feature>
<gene>
    <name evidence="2" type="ORF">PXEA_LOCUS35325</name>
</gene>
<keyword evidence="3" id="KW-1185">Reference proteome</keyword>
<organism evidence="2 3">
    <name type="scientific">Protopolystoma xenopodis</name>
    <dbReference type="NCBI Taxonomy" id="117903"/>
    <lineage>
        <taxon>Eukaryota</taxon>
        <taxon>Metazoa</taxon>
        <taxon>Spiralia</taxon>
        <taxon>Lophotrochozoa</taxon>
        <taxon>Platyhelminthes</taxon>
        <taxon>Monogenea</taxon>
        <taxon>Polyopisthocotylea</taxon>
        <taxon>Polystomatidea</taxon>
        <taxon>Polystomatidae</taxon>
        <taxon>Protopolystoma</taxon>
    </lineage>
</organism>
<feature type="region of interest" description="Disordered" evidence="1">
    <location>
        <begin position="177"/>
        <end position="226"/>
    </location>
</feature>
<proteinExistence type="predicted"/>
<reference evidence="2" key="1">
    <citation type="submission" date="2018-11" db="EMBL/GenBank/DDBJ databases">
        <authorList>
            <consortium name="Pathogen Informatics"/>
        </authorList>
    </citation>
    <scope>NUCLEOTIDE SEQUENCE</scope>
</reference>
<name>A0A3S5BDZ8_9PLAT</name>
<evidence type="ECO:0000256" key="1">
    <source>
        <dbReference type="SAM" id="MobiDB-lite"/>
    </source>
</evidence>
<evidence type="ECO:0000313" key="3">
    <source>
        <dbReference type="Proteomes" id="UP000784294"/>
    </source>
</evidence>